<keyword evidence="3 7" id="KW-0227">DNA damage</keyword>
<dbReference type="EMBL" id="ACLA01000020">
    <property type="protein sequence ID" value="EEQ48376.1"/>
    <property type="molecule type" value="Genomic_DNA"/>
</dbReference>
<dbReference type="GO" id="GO:0043590">
    <property type="term" value="C:bacterial nucleoid"/>
    <property type="evidence" value="ECO:0007669"/>
    <property type="project" value="TreeGrafter"/>
</dbReference>
<dbReference type="PANTHER" id="PTHR33991:SF1">
    <property type="entry name" value="DNA REPAIR PROTEIN RECO"/>
    <property type="match status" value="1"/>
</dbReference>
<accession>C4V4B2</accession>
<reference evidence="9 10" key="1">
    <citation type="submission" date="2009-04" db="EMBL/GenBank/DDBJ databases">
        <authorList>
            <person name="Qin X."/>
            <person name="Bachman B."/>
            <person name="Battles P."/>
            <person name="Bell A."/>
            <person name="Bess C."/>
            <person name="Bickham C."/>
            <person name="Chaboub L."/>
            <person name="Chen D."/>
            <person name="Coyle M."/>
            <person name="Deiros D.R."/>
            <person name="Dinh H."/>
            <person name="Forbes L."/>
            <person name="Fowler G."/>
            <person name="Francisco L."/>
            <person name="Fu Q."/>
            <person name="Gubbala S."/>
            <person name="Hale W."/>
            <person name="Han Y."/>
            <person name="Hemphill L."/>
            <person name="Highlander S.K."/>
            <person name="Hirani K."/>
            <person name="Hogues M."/>
            <person name="Jackson L."/>
            <person name="Jakkamsetti A."/>
            <person name="Javaid M."/>
            <person name="Jiang H."/>
            <person name="Korchina V."/>
            <person name="Kovar C."/>
            <person name="Lara F."/>
            <person name="Lee S."/>
            <person name="Mata R."/>
            <person name="Mathew T."/>
            <person name="Moen C."/>
            <person name="Morales K."/>
            <person name="Munidasa M."/>
            <person name="Nazareth L."/>
            <person name="Ngo R."/>
            <person name="Nguyen L."/>
            <person name="Okwuonu G."/>
            <person name="Ongeri F."/>
            <person name="Patil S."/>
            <person name="Petrosino J."/>
            <person name="Pham C."/>
            <person name="Pham P."/>
            <person name="Pu L.-L."/>
            <person name="Puazo M."/>
            <person name="Raj R."/>
            <person name="Reid J."/>
            <person name="Rouhana J."/>
            <person name="Saada N."/>
            <person name="Shang Y."/>
            <person name="Simmons D."/>
            <person name="Thornton R."/>
            <person name="Warren J."/>
            <person name="Weissenberger G."/>
            <person name="Zhang J."/>
            <person name="Zhang L."/>
            <person name="Zhou C."/>
            <person name="Zhu D."/>
            <person name="Muzny D."/>
            <person name="Worley K."/>
            <person name="Gibbs R."/>
        </authorList>
    </citation>
    <scope>NUCLEOTIDE SEQUENCE [LARGE SCALE GENOMIC DNA]</scope>
    <source>
        <strain evidence="9 10">ATCC 43531</strain>
    </source>
</reference>
<comment type="similarity">
    <text evidence="1 7">Belongs to the RecO family.</text>
</comment>
<dbReference type="InterPro" id="IPR042242">
    <property type="entry name" value="RecO_C"/>
</dbReference>
<evidence type="ECO:0000256" key="3">
    <source>
        <dbReference type="ARBA" id="ARBA00022763"/>
    </source>
</evidence>
<dbReference type="NCBIfam" id="TIGR00613">
    <property type="entry name" value="reco"/>
    <property type="match status" value="1"/>
</dbReference>
<dbReference type="HAMAP" id="MF_00201">
    <property type="entry name" value="RecO"/>
    <property type="match status" value="1"/>
</dbReference>
<proteinExistence type="inferred from homology"/>
<dbReference type="InterPro" id="IPR003717">
    <property type="entry name" value="RecO"/>
</dbReference>
<keyword evidence="10" id="KW-1185">Reference proteome</keyword>
<name>C4V4B2_9FIRM</name>
<keyword evidence="5 7" id="KW-0234">DNA repair</keyword>
<dbReference type="InterPro" id="IPR037278">
    <property type="entry name" value="ARFGAP/RecO"/>
</dbReference>
<dbReference type="OrthoDB" id="9797083at2"/>
<feature type="domain" description="DNA replication/recombination mediator RecO N-terminal" evidence="8">
    <location>
        <begin position="1"/>
        <end position="77"/>
    </location>
</feature>
<dbReference type="STRING" id="638302.HMPREF0908_1356"/>
<dbReference type="Gene3D" id="2.40.50.140">
    <property type="entry name" value="Nucleic acid-binding proteins"/>
    <property type="match status" value="1"/>
</dbReference>
<comment type="caution">
    <text evidence="9">The sequence shown here is derived from an EMBL/GenBank/DDBJ whole genome shotgun (WGS) entry which is preliminary data.</text>
</comment>
<keyword evidence="4 7" id="KW-0233">DNA recombination</keyword>
<evidence type="ECO:0000259" key="8">
    <source>
        <dbReference type="Pfam" id="PF11967"/>
    </source>
</evidence>
<evidence type="ECO:0000256" key="4">
    <source>
        <dbReference type="ARBA" id="ARBA00023172"/>
    </source>
</evidence>
<dbReference type="InterPro" id="IPR022572">
    <property type="entry name" value="DNA_rep/recomb_RecO_N"/>
</dbReference>
<dbReference type="Pfam" id="PF11967">
    <property type="entry name" value="RecO_N"/>
    <property type="match status" value="1"/>
</dbReference>
<dbReference type="PANTHER" id="PTHR33991">
    <property type="entry name" value="DNA REPAIR PROTEIN RECO"/>
    <property type="match status" value="1"/>
</dbReference>
<protein>
    <recommendedName>
        <fullName evidence="2 7">DNA repair protein RecO</fullName>
    </recommendedName>
    <alternativeName>
        <fullName evidence="6 7">Recombination protein O</fullName>
    </alternativeName>
</protein>
<dbReference type="AlphaFoldDB" id="C4V4B2"/>
<comment type="function">
    <text evidence="7">Involved in DNA repair and RecF pathway recombination.</text>
</comment>
<evidence type="ECO:0000256" key="2">
    <source>
        <dbReference type="ARBA" id="ARBA00021310"/>
    </source>
</evidence>
<evidence type="ECO:0000256" key="6">
    <source>
        <dbReference type="ARBA" id="ARBA00033409"/>
    </source>
</evidence>
<dbReference type="eggNOG" id="COG1381">
    <property type="taxonomic scope" value="Bacteria"/>
</dbReference>
<organism evidence="9 10">
    <name type="scientific">Selenomonas flueggei ATCC 43531</name>
    <dbReference type="NCBI Taxonomy" id="638302"/>
    <lineage>
        <taxon>Bacteria</taxon>
        <taxon>Bacillati</taxon>
        <taxon>Bacillota</taxon>
        <taxon>Negativicutes</taxon>
        <taxon>Selenomonadales</taxon>
        <taxon>Selenomonadaceae</taxon>
        <taxon>Selenomonas</taxon>
    </lineage>
</organism>
<sequence>MALYPAEGIVLGTRSWGEADKIVTIYTKERGLVRAAAFGCRRPRSPLAGAMQMFVHADLQFAEGRRLETVKTASVRASHHRIADDLMALAYATFTAEVVCAFMPEGVADEHFFDTLALIVTAFETRHPRVAALAAVLRTLDAAGLQQTYDHCIHCGAAIEGDAFFHAGEGGALCGTCAAAGARPFAAALRALLTDLQHLDWTDPPPMRVRGGALMEAEEIVLAHVQELLGHPLRSLAFLAQLG</sequence>
<gene>
    <name evidence="7 9" type="primary">recO</name>
    <name evidence="9" type="ORF">HMPREF0908_1356</name>
</gene>
<dbReference type="Gene3D" id="1.20.1440.120">
    <property type="entry name" value="Recombination protein O, C-terminal domain"/>
    <property type="match status" value="1"/>
</dbReference>
<dbReference type="RefSeq" id="WP_006690090.1">
    <property type="nucleotide sequence ID" value="NZ_GG694006.1"/>
</dbReference>
<dbReference type="Proteomes" id="UP000005309">
    <property type="component" value="Unassembled WGS sequence"/>
</dbReference>
<dbReference type="Pfam" id="PF02565">
    <property type="entry name" value="RecO_C"/>
    <property type="match status" value="1"/>
</dbReference>
<dbReference type="SUPFAM" id="SSF50249">
    <property type="entry name" value="Nucleic acid-binding proteins"/>
    <property type="match status" value="1"/>
</dbReference>
<dbReference type="GO" id="GO:0006310">
    <property type="term" value="P:DNA recombination"/>
    <property type="evidence" value="ECO:0007669"/>
    <property type="project" value="UniProtKB-UniRule"/>
</dbReference>
<dbReference type="GO" id="GO:0006302">
    <property type="term" value="P:double-strand break repair"/>
    <property type="evidence" value="ECO:0007669"/>
    <property type="project" value="TreeGrafter"/>
</dbReference>
<dbReference type="SUPFAM" id="SSF57863">
    <property type="entry name" value="ArfGap/RecO-like zinc finger"/>
    <property type="match status" value="1"/>
</dbReference>
<evidence type="ECO:0000256" key="5">
    <source>
        <dbReference type="ARBA" id="ARBA00023204"/>
    </source>
</evidence>
<evidence type="ECO:0000313" key="10">
    <source>
        <dbReference type="Proteomes" id="UP000005309"/>
    </source>
</evidence>
<evidence type="ECO:0000313" key="9">
    <source>
        <dbReference type="EMBL" id="EEQ48376.1"/>
    </source>
</evidence>
<dbReference type="InterPro" id="IPR012340">
    <property type="entry name" value="NA-bd_OB-fold"/>
</dbReference>
<dbReference type="HOGENOM" id="CLU_066632_1_0_9"/>
<evidence type="ECO:0000256" key="7">
    <source>
        <dbReference type="HAMAP-Rule" id="MF_00201"/>
    </source>
</evidence>
<evidence type="ECO:0000256" key="1">
    <source>
        <dbReference type="ARBA" id="ARBA00007452"/>
    </source>
</evidence>